<name>A0A3M3RVA5_9PSED</name>
<dbReference type="Proteomes" id="UP000278062">
    <property type="component" value="Unassembled WGS sequence"/>
</dbReference>
<dbReference type="InterPro" id="IPR016084">
    <property type="entry name" value="Haem_Oase-like_multi-hlx"/>
</dbReference>
<comment type="caution">
    <text evidence="2">The sequence shown here is derived from an EMBL/GenBank/DDBJ whole genome shotgun (WGS) entry which is preliminary data.</text>
</comment>
<dbReference type="SUPFAM" id="SSF48613">
    <property type="entry name" value="Heme oxygenase-like"/>
    <property type="match status" value="1"/>
</dbReference>
<evidence type="ECO:0000313" key="2">
    <source>
        <dbReference type="EMBL" id="RMO00361.1"/>
    </source>
</evidence>
<evidence type="ECO:0000313" key="3">
    <source>
        <dbReference type="Proteomes" id="UP000278062"/>
    </source>
</evidence>
<evidence type="ECO:0000256" key="1">
    <source>
        <dbReference type="SAM" id="MobiDB-lite"/>
    </source>
</evidence>
<dbReference type="Pfam" id="PF14518">
    <property type="entry name" value="Haem_oxygenas_2"/>
    <property type="match status" value="1"/>
</dbReference>
<reference evidence="2 3" key="1">
    <citation type="submission" date="2018-08" db="EMBL/GenBank/DDBJ databases">
        <title>Recombination of ecologically and evolutionarily significant loci maintains genetic cohesion in the Pseudomonas syringae species complex.</title>
        <authorList>
            <person name="Dillon M."/>
            <person name="Thakur S."/>
            <person name="Almeida R.N.D."/>
            <person name="Weir B.S."/>
            <person name="Guttman D.S."/>
        </authorList>
    </citation>
    <scope>NUCLEOTIDE SEQUENCE [LARGE SCALE GENOMIC DNA]</scope>
    <source>
        <strain evidence="2 3">1089_5</strain>
    </source>
</reference>
<dbReference type="EMBL" id="RBPL01000038">
    <property type="protein sequence ID" value="RMO00361.1"/>
    <property type="molecule type" value="Genomic_DNA"/>
</dbReference>
<organism evidence="2 3">
    <name type="scientific">Pseudomonas syringae pv. apii</name>
    <dbReference type="NCBI Taxonomy" id="81036"/>
    <lineage>
        <taxon>Bacteria</taxon>
        <taxon>Pseudomonadati</taxon>
        <taxon>Pseudomonadota</taxon>
        <taxon>Gammaproteobacteria</taxon>
        <taxon>Pseudomonadales</taxon>
        <taxon>Pseudomonadaceae</taxon>
        <taxon>Pseudomonas</taxon>
    </lineage>
</organism>
<proteinExistence type="predicted"/>
<feature type="region of interest" description="Disordered" evidence="1">
    <location>
        <begin position="1"/>
        <end position="26"/>
    </location>
</feature>
<sequence length="311" mass="35607">MVRPDQARAQSPWRDQQRPGSDRGGGVMESMHKQLFLANRALIEKLVPIPREILAFEQGWIDDAIERSMTADAPADLASLRRKLVELVELESSEVPPSAQYVATDMTLDEFRILVQEFALDGLTEAQVFYHLMPRLSLPAQMPMLRMMIDEFGSGNLKRSHTTLYQDLLSELEMPLDLPFYVEANSSAGFTFPNMFCWLAMRADPSWFAGVITYFETVVPFFFECYTQLCERLQIQAHTYYSEHVHIDVFHAIEGQRLLKAMDVSGDLDPVKAWRGICMGREITNSAFDMAVDKARRLKHFNKEAILERAC</sequence>
<dbReference type="AlphaFoldDB" id="A0A3M3RVA5"/>
<dbReference type="Gene3D" id="1.20.910.10">
    <property type="entry name" value="Heme oxygenase-like"/>
    <property type="match status" value="1"/>
</dbReference>
<dbReference type="SMART" id="SM01236">
    <property type="entry name" value="Haem_oxygenase_2"/>
    <property type="match status" value="1"/>
</dbReference>
<accession>A0A3M3RVA5</accession>
<protein>
    <recommendedName>
        <fullName evidence="4">Iron-containing redox enzyme family protein</fullName>
    </recommendedName>
</protein>
<gene>
    <name evidence="2" type="ORF">ALQ49_05058</name>
</gene>
<evidence type="ECO:0008006" key="4">
    <source>
        <dbReference type="Google" id="ProtNLM"/>
    </source>
</evidence>